<geneLocation type="plasmid" evidence="4"/>
<organism evidence="3 4">
    <name type="scientific">Paraburkholderia caribensis</name>
    <dbReference type="NCBI Taxonomy" id="75105"/>
    <lineage>
        <taxon>Bacteria</taxon>
        <taxon>Pseudomonadati</taxon>
        <taxon>Pseudomonadota</taxon>
        <taxon>Betaproteobacteria</taxon>
        <taxon>Burkholderiales</taxon>
        <taxon>Burkholderiaceae</taxon>
        <taxon>Paraburkholderia</taxon>
    </lineage>
</organism>
<reference evidence="3 4" key="1">
    <citation type="journal article" date="2014" name="Genome Announc.">
        <title>Draft Genome Sequence of the Haloacid-Degrading Burkholderia caribensis Strain MBA4.</title>
        <authorList>
            <person name="Pan Y."/>
            <person name="Kong K.F."/>
            <person name="Tsang J.S."/>
        </authorList>
    </citation>
    <scope>NUCLEOTIDE SEQUENCE [LARGE SCALE GENOMIC DNA]</scope>
    <source>
        <strain evidence="3 4">852011</strain>
    </source>
</reference>
<feature type="transmembrane region" description="Helical" evidence="1">
    <location>
        <begin position="39"/>
        <end position="58"/>
    </location>
</feature>
<dbReference type="RefSeq" id="WP_054931137.1">
    <property type="nucleotide sequence ID" value="NZ_CP015960.1"/>
</dbReference>
<dbReference type="AlphaFoldDB" id="A0A9Q6S9T3"/>
<proteinExistence type="predicted"/>
<dbReference type="Proteomes" id="UP000509548">
    <property type="component" value="Plasmid unnamed"/>
</dbReference>
<feature type="transmembrane region" description="Helical" evidence="1">
    <location>
        <begin position="6"/>
        <end position="27"/>
    </location>
</feature>
<protein>
    <submittedName>
        <fullName evidence="2">AzlD domain-containing protein</fullName>
    </submittedName>
    <submittedName>
        <fullName evidence="3">Branched-chain amino acid ABC transporter</fullName>
    </submittedName>
</protein>
<dbReference type="Proteomes" id="UP001462961">
    <property type="component" value="Unassembled WGS sequence"/>
</dbReference>
<dbReference type="EMBL" id="JAYLVJ010000006">
    <property type="protein sequence ID" value="MEO1753590.1"/>
    <property type="molecule type" value="Genomic_DNA"/>
</dbReference>
<reference evidence="3" key="2">
    <citation type="submission" date="2016-06" db="EMBL/GenBank/DDBJ databases">
        <authorList>
            <person name="Huang P."/>
            <person name="Jiang X."/>
            <person name="Liu X."/>
        </authorList>
    </citation>
    <scope>NUCLEOTIDE SEQUENCE</scope>
    <source>
        <strain evidence="3">852011</strain>
        <plasmid evidence="3">unnamed</plasmid>
    </source>
</reference>
<evidence type="ECO:0000256" key="1">
    <source>
        <dbReference type="SAM" id="Phobius"/>
    </source>
</evidence>
<keyword evidence="1" id="KW-1133">Transmembrane helix</keyword>
<name>A0A9Q6S9T3_9BURK</name>
<evidence type="ECO:0000313" key="3">
    <source>
        <dbReference type="EMBL" id="QLB67314.1"/>
    </source>
</evidence>
<keyword evidence="1" id="KW-0812">Transmembrane</keyword>
<keyword evidence="3" id="KW-0614">Plasmid</keyword>
<evidence type="ECO:0000313" key="4">
    <source>
        <dbReference type="Proteomes" id="UP000509548"/>
    </source>
</evidence>
<gene>
    <name evidence="3" type="ORF">A9O66_33230</name>
    <name evidence="2" type="ORF">VOI32_06595</name>
</gene>
<keyword evidence="1" id="KW-0472">Membrane</keyword>
<accession>A0A9Q6S9T3</accession>
<dbReference type="Pfam" id="PF05437">
    <property type="entry name" value="AzlD"/>
    <property type="match status" value="1"/>
</dbReference>
<sequence length="107" mass="11626">MGTIDNWLAVGIMSALTVFLRALPLVMHRSVLRSPWMTTINFELPMCVMVILVMHSVIGSRAAAPISAQVVALVAVALTYIRWRNSLVSVGIGLALLAVISRYFSQG</sequence>
<dbReference type="EMBL" id="CP015960">
    <property type="protein sequence ID" value="QLB67314.1"/>
    <property type="molecule type" value="Genomic_DNA"/>
</dbReference>
<feature type="transmembrane region" description="Helical" evidence="1">
    <location>
        <begin position="88"/>
        <end position="105"/>
    </location>
</feature>
<keyword evidence="5" id="KW-1185">Reference proteome</keyword>
<feature type="transmembrane region" description="Helical" evidence="1">
    <location>
        <begin position="64"/>
        <end position="81"/>
    </location>
</feature>
<evidence type="ECO:0000313" key="2">
    <source>
        <dbReference type="EMBL" id="MEO1753590.1"/>
    </source>
</evidence>
<reference evidence="2 5" key="3">
    <citation type="submission" date="2024-01" db="EMBL/GenBank/DDBJ databases">
        <title>The diversity of rhizobia nodulating Mimosa spp. in eleven states of Brazil covering several biomes is determined by host plant, location, and edaphic factors.</title>
        <authorList>
            <person name="Rouws L."/>
            <person name="Barauna A."/>
            <person name="Beukes C."/>
            <person name="De Faria S.M."/>
            <person name="Gross E."/>
            <person name="Dos Reis Junior F.B."/>
            <person name="Simon M."/>
            <person name="Maluk M."/>
            <person name="Odee D.W."/>
            <person name="Kenicer G."/>
            <person name="Young J.P.W."/>
            <person name="Reis V.M."/>
            <person name="Zilli J."/>
            <person name="James E.K."/>
        </authorList>
    </citation>
    <scope>NUCLEOTIDE SEQUENCE [LARGE SCALE GENOMIC DNA]</scope>
    <source>
        <strain evidence="2 5">JHI1651</strain>
    </source>
</reference>
<evidence type="ECO:0000313" key="5">
    <source>
        <dbReference type="Proteomes" id="UP001462961"/>
    </source>
</evidence>
<dbReference type="InterPro" id="IPR008407">
    <property type="entry name" value="Brnchd-chn_aa_trnsp_AzlD"/>
</dbReference>
<geneLocation type="plasmid" evidence="3">
    <name>unnamed</name>
</geneLocation>